<feature type="domain" description="PPM-type phosphatase" evidence="2">
    <location>
        <begin position="23"/>
        <end position="267"/>
    </location>
</feature>
<dbReference type="PANTHER" id="PTHR47992">
    <property type="entry name" value="PROTEIN PHOSPHATASE"/>
    <property type="match status" value="1"/>
</dbReference>
<evidence type="ECO:0000259" key="2">
    <source>
        <dbReference type="PROSITE" id="PS51746"/>
    </source>
</evidence>
<dbReference type="InterPro" id="IPR015655">
    <property type="entry name" value="PP2C"/>
</dbReference>
<dbReference type="Gene3D" id="3.60.40.10">
    <property type="entry name" value="PPM-type phosphatase domain"/>
    <property type="match status" value="1"/>
</dbReference>
<dbReference type="InterPro" id="IPR036457">
    <property type="entry name" value="PPM-type-like_dom_sf"/>
</dbReference>
<dbReference type="SUPFAM" id="SSF81606">
    <property type="entry name" value="PP2C-like"/>
    <property type="match status" value="1"/>
</dbReference>
<dbReference type="CDD" id="cd00143">
    <property type="entry name" value="PP2Cc"/>
    <property type="match status" value="1"/>
</dbReference>
<evidence type="ECO:0000256" key="1">
    <source>
        <dbReference type="SAM" id="MobiDB-lite"/>
    </source>
</evidence>
<dbReference type="PROSITE" id="PS51746">
    <property type="entry name" value="PPM_2"/>
    <property type="match status" value="1"/>
</dbReference>
<dbReference type="GO" id="GO:0004722">
    <property type="term" value="F:protein serine/threonine phosphatase activity"/>
    <property type="evidence" value="ECO:0007669"/>
    <property type="project" value="InterPro"/>
</dbReference>
<feature type="compositionally biased region" description="Basic and acidic residues" evidence="1">
    <location>
        <begin position="300"/>
        <end position="314"/>
    </location>
</feature>
<sequence>MIVPNKAVPTEDEHVRGVSKRLASGYADTIGQRKNMEDRITILGYFRSKEDEDYFALFDGHNGDGAAKYCAGRMHVRLRDVMEKTEGDWDPIKCFKEAFLATNTSLEKVISSGGTTAVVAFFKGAELFIANVGDSRAVISKNRSATRVTVDHKPDLPEEKARIEGAGGWVAKGGITGTLTVSRSLGDFSYQPFISCTPDVFGPFPVLTNDHELLILACDGLWDVVSDQEAVDIALQADDPEDAAVRLRDEAFKKNSKDNISVIVIFFPVYDGSKDYPRDKPERPKEKEKEDTAQEPNPSKTDKNKEKEKEDDRGKARRAKSGMSASKDTIGTAASTKKSRSGTGTRDVKKKQRQSELKPGEGHKKNSKPKKKKSTDVKESQMTASGGVLLEVNDSQKGIAMGLERSNTIDAAPSEKHKHEHKKSDKHKNATSESKTKDLADGKKGTHEKAKTVDKTKDE</sequence>
<dbReference type="SMART" id="SM00331">
    <property type="entry name" value="PP2C_SIG"/>
    <property type="match status" value="1"/>
</dbReference>
<name>A0A6B2L3A9_9EUKA</name>
<feature type="compositionally biased region" description="Polar residues" evidence="1">
    <location>
        <begin position="323"/>
        <end position="344"/>
    </location>
</feature>
<reference evidence="3" key="1">
    <citation type="journal article" date="2020" name="J. Eukaryot. Microbiol.">
        <title>De novo Sequencing, Assembly and Annotation of the Transcriptome for the Free-Living Testate Amoeba Arcella intermedia.</title>
        <authorList>
            <person name="Ribeiro G.M."/>
            <person name="Porfirio-Sousa A.L."/>
            <person name="Maurer-Alcala X.X."/>
            <person name="Katz L.A."/>
            <person name="Lahr D.J.G."/>
        </authorList>
    </citation>
    <scope>NUCLEOTIDE SEQUENCE</scope>
</reference>
<feature type="region of interest" description="Disordered" evidence="1">
    <location>
        <begin position="274"/>
        <end position="459"/>
    </location>
</feature>
<dbReference type="AlphaFoldDB" id="A0A6B2L3A9"/>
<evidence type="ECO:0000313" key="3">
    <source>
        <dbReference type="EMBL" id="NDV31436.1"/>
    </source>
</evidence>
<feature type="compositionally biased region" description="Basic and acidic residues" evidence="1">
    <location>
        <begin position="353"/>
        <end position="364"/>
    </location>
</feature>
<protein>
    <recommendedName>
        <fullName evidence="2">PPM-type phosphatase domain-containing protein</fullName>
    </recommendedName>
</protein>
<dbReference type="SMART" id="SM00332">
    <property type="entry name" value="PP2Cc"/>
    <property type="match status" value="1"/>
</dbReference>
<proteinExistence type="predicted"/>
<organism evidence="3">
    <name type="scientific">Arcella intermedia</name>
    <dbReference type="NCBI Taxonomy" id="1963864"/>
    <lineage>
        <taxon>Eukaryota</taxon>
        <taxon>Amoebozoa</taxon>
        <taxon>Tubulinea</taxon>
        <taxon>Elardia</taxon>
        <taxon>Arcellinida</taxon>
        <taxon>Sphaerothecina</taxon>
        <taxon>Arcellidae</taxon>
        <taxon>Arcella</taxon>
    </lineage>
</organism>
<accession>A0A6B2L3A9</accession>
<dbReference type="Pfam" id="PF00481">
    <property type="entry name" value="PP2C"/>
    <property type="match status" value="1"/>
</dbReference>
<dbReference type="EMBL" id="GIBP01002467">
    <property type="protein sequence ID" value="NDV31436.1"/>
    <property type="molecule type" value="Transcribed_RNA"/>
</dbReference>
<feature type="compositionally biased region" description="Basic and acidic residues" evidence="1">
    <location>
        <begin position="427"/>
        <end position="459"/>
    </location>
</feature>
<feature type="compositionally biased region" description="Basic residues" evidence="1">
    <location>
        <begin position="416"/>
        <end position="426"/>
    </location>
</feature>
<dbReference type="InterPro" id="IPR001932">
    <property type="entry name" value="PPM-type_phosphatase-like_dom"/>
</dbReference>
<feature type="compositionally biased region" description="Basic and acidic residues" evidence="1">
    <location>
        <begin position="274"/>
        <end position="292"/>
    </location>
</feature>